<evidence type="ECO:0000259" key="6">
    <source>
        <dbReference type="PROSITE" id="PS50893"/>
    </source>
</evidence>
<evidence type="ECO:0000256" key="1">
    <source>
        <dbReference type="ARBA" id="ARBA00022737"/>
    </source>
</evidence>
<feature type="coiled-coil region" evidence="4">
    <location>
        <begin position="156"/>
        <end position="183"/>
    </location>
</feature>
<dbReference type="GO" id="GO:0005524">
    <property type="term" value="F:ATP binding"/>
    <property type="evidence" value="ECO:0007669"/>
    <property type="project" value="UniProtKB-KW"/>
</dbReference>
<sequence>MAPSSSKEKRLAKKAAEGKLKGKKGAKKNEEPELDANGNPIQDDAPATSGDKLDEVKRLADQMDKHGISDRVTTGVLASTQTSKDVKITSTSLVFHGRVLITDSTLELSYGRRYGLLGENGCGKSTFLKAIAAREYPIPEHLDIYLLNEGAPPSDLGALEWVVREAELELERLDHQAEKLLEDEGPESPVLLDLYEATNILQHMDKLDPSTFATRASLILTGLGFNKKTIHKKTKDMSGGWRMRVALAKALFVKPSVLLLDDPTAHLDLEACVWLEEYLKKWERTLVLVSHSMDFLNGVCSSMIDMRGKQLIYYGGNYDSYSKTRSENETNQMKAYQKQQDEIVHIKKFIASAGTYANLVRQAKSRQKILDKMEADGFIQPVEQDRVFSFRFADVDKLPPPVLSFDNVTFSYSGNPEDDLYRNLDLGFDMDSRTALVGPNGVGKSTLLRLMTGKLSPTGGVVTRHTHLKLGLYSQHSAEQLDLTKSALDFVRDKYSSKSQDYQYWRQQLGKYGLSGDSQTALMGTLSEGQKSRIVFALLAIESPNMLLLDEPTNGLDIPTIDSLADAINAFSGGVIVVSHDFRLLDKIAKQILVCENQTIRTWDGSISEYKNYLRKKMINAGAV</sequence>
<evidence type="ECO:0000256" key="3">
    <source>
        <dbReference type="ARBA" id="ARBA00022840"/>
    </source>
</evidence>
<dbReference type="PANTHER" id="PTHR19211">
    <property type="entry name" value="ATP-BINDING TRANSPORT PROTEIN-RELATED"/>
    <property type="match status" value="1"/>
</dbReference>
<feature type="domain" description="ABC transporter" evidence="6">
    <location>
        <begin position="403"/>
        <end position="622"/>
    </location>
</feature>
<dbReference type="Proteomes" id="UP000245910">
    <property type="component" value="Chromosome I"/>
</dbReference>
<dbReference type="InterPro" id="IPR027417">
    <property type="entry name" value="P-loop_NTPase"/>
</dbReference>
<accession>A0A2L2T803</accession>
<dbReference type="SUPFAM" id="SSF52540">
    <property type="entry name" value="P-loop containing nucleoside triphosphate hydrolases"/>
    <property type="match status" value="2"/>
</dbReference>
<dbReference type="AlphaFoldDB" id="A0A2L2T803"/>
<dbReference type="GO" id="GO:0016887">
    <property type="term" value="F:ATP hydrolysis activity"/>
    <property type="evidence" value="ECO:0007669"/>
    <property type="project" value="InterPro"/>
</dbReference>
<dbReference type="PROSITE" id="PS00211">
    <property type="entry name" value="ABC_TRANSPORTER_1"/>
    <property type="match status" value="1"/>
</dbReference>
<feature type="region of interest" description="Disordered" evidence="5">
    <location>
        <begin position="1"/>
        <end position="49"/>
    </location>
</feature>
<dbReference type="STRING" id="56646.A0A2L2T803"/>
<dbReference type="InterPro" id="IPR050611">
    <property type="entry name" value="ABCF"/>
</dbReference>
<organism evidence="7 8">
    <name type="scientific">Fusarium venenatum</name>
    <dbReference type="NCBI Taxonomy" id="56646"/>
    <lineage>
        <taxon>Eukaryota</taxon>
        <taxon>Fungi</taxon>
        <taxon>Dikarya</taxon>
        <taxon>Ascomycota</taxon>
        <taxon>Pezizomycotina</taxon>
        <taxon>Sordariomycetes</taxon>
        <taxon>Hypocreomycetidae</taxon>
        <taxon>Hypocreales</taxon>
        <taxon>Nectriaceae</taxon>
        <taxon>Fusarium</taxon>
    </lineage>
</organism>
<reference evidence="8" key="1">
    <citation type="submission" date="2014-10" db="EMBL/GenBank/DDBJ databases">
        <authorList>
            <person name="King R."/>
        </authorList>
    </citation>
    <scope>NUCLEOTIDE SEQUENCE [LARGE SCALE GENOMIC DNA]</scope>
    <source>
        <strain evidence="8">A3/5</strain>
    </source>
</reference>
<evidence type="ECO:0000256" key="4">
    <source>
        <dbReference type="SAM" id="Coils"/>
    </source>
</evidence>
<keyword evidence="3" id="KW-0067">ATP-binding</keyword>
<dbReference type="Pfam" id="PF12848">
    <property type="entry name" value="ABC_tran_Xtn"/>
    <property type="match status" value="1"/>
</dbReference>
<dbReference type="InterPro" id="IPR017871">
    <property type="entry name" value="ABC_transporter-like_CS"/>
</dbReference>
<dbReference type="FunFam" id="3.40.50.300:FF:000549">
    <property type="entry name" value="ABC transporter ATP-binding protein arb1"/>
    <property type="match status" value="1"/>
</dbReference>
<protein>
    <recommendedName>
        <fullName evidence="6">ABC transporter domain-containing protein</fullName>
    </recommendedName>
</protein>
<dbReference type="InterPro" id="IPR003593">
    <property type="entry name" value="AAA+_ATPase"/>
</dbReference>
<keyword evidence="8" id="KW-1185">Reference proteome</keyword>
<proteinExistence type="predicted"/>
<evidence type="ECO:0000313" key="7">
    <source>
        <dbReference type="EMBL" id="CEI65889.1"/>
    </source>
</evidence>
<keyword evidence="2" id="KW-0547">Nucleotide-binding</keyword>
<dbReference type="PROSITE" id="PS50893">
    <property type="entry name" value="ABC_TRANSPORTER_2"/>
    <property type="match status" value="2"/>
</dbReference>
<feature type="domain" description="ABC transporter" evidence="6">
    <location>
        <begin position="86"/>
        <end position="333"/>
    </location>
</feature>
<feature type="compositionally biased region" description="Basic and acidic residues" evidence="5">
    <location>
        <begin position="1"/>
        <end position="20"/>
    </location>
</feature>
<dbReference type="CDD" id="cd03221">
    <property type="entry name" value="ABCF_EF-3"/>
    <property type="match status" value="2"/>
</dbReference>
<dbReference type="SMART" id="SM00382">
    <property type="entry name" value="AAA"/>
    <property type="match status" value="2"/>
</dbReference>
<dbReference type="InterPro" id="IPR003439">
    <property type="entry name" value="ABC_transporter-like_ATP-bd"/>
</dbReference>
<dbReference type="Gene3D" id="3.40.50.300">
    <property type="entry name" value="P-loop containing nucleotide triphosphate hydrolases"/>
    <property type="match status" value="2"/>
</dbReference>
<keyword evidence="4" id="KW-0175">Coiled coil</keyword>
<dbReference type="PANTHER" id="PTHR19211:SF15">
    <property type="entry name" value="ATP-BINDING CASSETTE SUB-FAMILY F MEMBER 2"/>
    <property type="match status" value="1"/>
</dbReference>
<dbReference type="InterPro" id="IPR032781">
    <property type="entry name" value="ABC_tran_Xtn"/>
</dbReference>
<name>A0A2L2T803_9HYPO</name>
<evidence type="ECO:0000256" key="5">
    <source>
        <dbReference type="SAM" id="MobiDB-lite"/>
    </source>
</evidence>
<keyword evidence="1" id="KW-0677">Repeat</keyword>
<evidence type="ECO:0000313" key="8">
    <source>
        <dbReference type="Proteomes" id="UP000245910"/>
    </source>
</evidence>
<dbReference type="Pfam" id="PF00005">
    <property type="entry name" value="ABC_tran"/>
    <property type="match status" value="2"/>
</dbReference>
<evidence type="ECO:0000256" key="2">
    <source>
        <dbReference type="ARBA" id="ARBA00022741"/>
    </source>
</evidence>
<dbReference type="EMBL" id="LN649229">
    <property type="protein sequence ID" value="CEI65889.1"/>
    <property type="molecule type" value="Genomic_DNA"/>
</dbReference>
<dbReference type="FunFam" id="3.40.50.300:FF:000618">
    <property type="entry name" value="ATP-binding cassette (ABC) transporter, putative"/>
    <property type="match status" value="1"/>
</dbReference>